<gene>
    <name evidence="1" type="ORF">PEDI_40460</name>
</gene>
<name>A0AAN4W0L5_9BACT</name>
<dbReference type="AlphaFoldDB" id="A0AAN4W0L5"/>
<sequence length="441" mass="49098">MKKLLKYLFLFTALAGCVQDDEQEYIGHKPTALVYEYYQKAIVPGMDWESNTPYVRGEGPFHFELVNVTFSGIAPEMAMEDLFSINESGNVFFSAAEDHALGQYTLDIAVENEHGRLVKEEAIQFEVVEYVPMEIIINGGDQSPIEVELGEDGIPMHPVVEGFSVETVGFNKNQLKVNPEDQFEIDYLGELSLIADRYELGSQSVEVYFTISEEEKISSSIEINFIKRATEEWKSLFVYDYTLGGESGQQRGLTALNVGGFEAEMIFGPEMPNPESNFWWNFTKDAGNPNPDWTNEYPLAKLVGNNFATGEGSQSQHILASPEFEGANLLDIQIEGGIFISTSVMNNVDQDFEIFMVKASDFSVSSAPSESWLSIAHMNDLSPNTNGGSHFAFSLEAPEGFVQENFHIVVVLKHGRETASNTGFMAVDNFEISGLYNLIAE</sequence>
<comment type="caution">
    <text evidence="1">The sequence shown here is derived from an EMBL/GenBank/DDBJ whole genome shotgun (WGS) entry which is preliminary data.</text>
</comment>
<dbReference type="Proteomes" id="UP001310022">
    <property type="component" value="Unassembled WGS sequence"/>
</dbReference>
<reference evidence="1 2" key="1">
    <citation type="submission" date="2021-12" db="EMBL/GenBank/DDBJ databases">
        <title>Genome sequencing of bacteria with rrn-lacking chromosome and rrn-plasmid.</title>
        <authorList>
            <person name="Anda M."/>
            <person name="Iwasaki W."/>
        </authorList>
    </citation>
    <scope>NUCLEOTIDE SEQUENCE [LARGE SCALE GENOMIC DNA]</scope>
    <source>
        <strain evidence="1 2">NBRC 15940</strain>
    </source>
</reference>
<dbReference type="EMBL" id="BQKE01000003">
    <property type="protein sequence ID" value="GJM63494.1"/>
    <property type="molecule type" value="Genomic_DNA"/>
</dbReference>
<proteinExistence type="predicted"/>
<dbReference type="PROSITE" id="PS51257">
    <property type="entry name" value="PROKAR_LIPOPROTEIN"/>
    <property type="match status" value="1"/>
</dbReference>
<dbReference type="RefSeq" id="WP_338238651.1">
    <property type="nucleotide sequence ID" value="NZ_BQKE01000003.1"/>
</dbReference>
<protein>
    <submittedName>
        <fullName evidence="1">Uncharacterized protein</fullName>
    </submittedName>
</protein>
<keyword evidence="2" id="KW-1185">Reference proteome</keyword>
<accession>A0AAN4W0L5</accession>
<evidence type="ECO:0000313" key="2">
    <source>
        <dbReference type="Proteomes" id="UP001310022"/>
    </source>
</evidence>
<evidence type="ECO:0000313" key="1">
    <source>
        <dbReference type="EMBL" id="GJM63494.1"/>
    </source>
</evidence>
<organism evidence="1 2">
    <name type="scientific">Persicobacter diffluens</name>
    <dbReference type="NCBI Taxonomy" id="981"/>
    <lineage>
        <taxon>Bacteria</taxon>
        <taxon>Pseudomonadati</taxon>
        <taxon>Bacteroidota</taxon>
        <taxon>Cytophagia</taxon>
        <taxon>Cytophagales</taxon>
        <taxon>Persicobacteraceae</taxon>
        <taxon>Persicobacter</taxon>
    </lineage>
</organism>